<proteinExistence type="inferred from homology"/>
<evidence type="ECO:0000259" key="2">
    <source>
        <dbReference type="SMART" id="SM00822"/>
    </source>
</evidence>
<dbReference type="NCBIfam" id="NF009468">
    <property type="entry name" value="PRK12826.1-4"/>
    <property type="match status" value="1"/>
</dbReference>
<dbReference type="PANTHER" id="PTHR42879:SF2">
    <property type="entry name" value="3-OXOACYL-[ACYL-CARRIER-PROTEIN] REDUCTASE FABG"/>
    <property type="match status" value="1"/>
</dbReference>
<comment type="similarity">
    <text evidence="1">Belongs to the short-chain dehydrogenases/reductases (SDR) family.</text>
</comment>
<dbReference type="EMBL" id="FOXK01000004">
    <property type="protein sequence ID" value="SFP69801.1"/>
    <property type="molecule type" value="Genomic_DNA"/>
</dbReference>
<dbReference type="Proteomes" id="UP000182025">
    <property type="component" value="Unassembled WGS sequence"/>
</dbReference>
<feature type="domain" description="Ketoreductase" evidence="2">
    <location>
        <begin position="8"/>
        <end position="188"/>
    </location>
</feature>
<dbReference type="Pfam" id="PF13561">
    <property type="entry name" value="adh_short_C2"/>
    <property type="match status" value="1"/>
</dbReference>
<dbReference type="PRINTS" id="PR00081">
    <property type="entry name" value="GDHRDH"/>
</dbReference>
<dbReference type="InterPro" id="IPR036291">
    <property type="entry name" value="NAD(P)-bd_dom_sf"/>
</dbReference>
<reference evidence="4" key="1">
    <citation type="submission" date="2016-10" db="EMBL/GenBank/DDBJ databases">
        <authorList>
            <person name="Varghese N."/>
            <person name="Submissions S."/>
        </authorList>
    </citation>
    <scope>NUCLEOTIDE SEQUENCE [LARGE SCALE GENOMIC DNA]</scope>
    <source>
        <strain evidence="4">JCM 15604</strain>
    </source>
</reference>
<dbReference type="InterPro" id="IPR057326">
    <property type="entry name" value="KR_dom"/>
</dbReference>
<dbReference type="SMART" id="SM00822">
    <property type="entry name" value="PKS_KR"/>
    <property type="match status" value="1"/>
</dbReference>
<dbReference type="NCBIfam" id="NF009466">
    <property type="entry name" value="PRK12826.1-2"/>
    <property type="match status" value="1"/>
</dbReference>
<evidence type="ECO:0000313" key="3">
    <source>
        <dbReference type="EMBL" id="SFP69801.1"/>
    </source>
</evidence>
<dbReference type="OrthoDB" id="9787298at2"/>
<protein>
    <submittedName>
        <fullName evidence="3">3-oxoacyl-[acyl-carrier protein] reductase</fullName>
    </submittedName>
</protein>
<dbReference type="NCBIfam" id="NF005559">
    <property type="entry name" value="PRK07231.1"/>
    <property type="match status" value="1"/>
</dbReference>
<dbReference type="NCBIfam" id="NF004202">
    <property type="entry name" value="PRK05653.2-2"/>
    <property type="match status" value="1"/>
</dbReference>
<dbReference type="Gene3D" id="3.40.50.720">
    <property type="entry name" value="NAD(P)-binding Rossmann-like Domain"/>
    <property type="match status" value="1"/>
</dbReference>
<dbReference type="InterPro" id="IPR002347">
    <property type="entry name" value="SDR_fam"/>
</dbReference>
<evidence type="ECO:0000313" key="4">
    <source>
        <dbReference type="Proteomes" id="UP000182025"/>
    </source>
</evidence>
<dbReference type="AlphaFoldDB" id="A0A1I5SGG8"/>
<accession>A0A1I5SGG8</accession>
<name>A0A1I5SGG8_9GAMM</name>
<dbReference type="FunFam" id="3.40.50.720:FF:000084">
    <property type="entry name" value="Short-chain dehydrogenase reductase"/>
    <property type="match status" value="1"/>
</dbReference>
<evidence type="ECO:0000256" key="1">
    <source>
        <dbReference type="ARBA" id="ARBA00006484"/>
    </source>
</evidence>
<dbReference type="InterPro" id="IPR050259">
    <property type="entry name" value="SDR"/>
</dbReference>
<sequence>MFSSLSGKSVLITGASSGIGLGIARLFAIQGARVLITARNAEKVEAVAAGMRADGLQVQGLAADVADSASVKALMRTLDEMYGGLDVLCCNAGIFPSSTLENLTEADWDRVLATNAKGTFLCVQAALPLLRRAEYGRVILTSSITGPVTGSPGWVHYGASKAAQLGFMRTAAIELAKDGITVNAVLPGNIITEGFLDVDAEYQAGVAASIPAKRLGTPEDVASAVMFFASREAGYITGQSLIIDGGQVLPESLQAIE</sequence>
<organism evidence="3 4">
    <name type="scientific">Ectopseudomonas toyotomiensis</name>
    <dbReference type="NCBI Taxonomy" id="554344"/>
    <lineage>
        <taxon>Bacteria</taxon>
        <taxon>Pseudomonadati</taxon>
        <taxon>Pseudomonadota</taxon>
        <taxon>Gammaproteobacteria</taxon>
        <taxon>Pseudomonadales</taxon>
        <taxon>Pseudomonadaceae</taxon>
        <taxon>Ectopseudomonas</taxon>
    </lineage>
</organism>
<dbReference type="PANTHER" id="PTHR42879">
    <property type="entry name" value="3-OXOACYL-(ACYL-CARRIER-PROTEIN) REDUCTASE"/>
    <property type="match status" value="1"/>
</dbReference>
<dbReference type="SUPFAM" id="SSF51735">
    <property type="entry name" value="NAD(P)-binding Rossmann-fold domains"/>
    <property type="match status" value="1"/>
</dbReference>
<gene>
    <name evidence="3" type="ORF">SAMN05216177_104243</name>
</gene>
<dbReference type="PRINTS" id="PR00080">
    <property type="entry name" value="SDRFAMILY"/>
</dbReference>
<keyword evidence="4" id="KW-1185">Reference proteome</keyword>